<feature type="compositionally biased region" description="Polar residues" evidence="6">
    <location>
        <begin position="1"/>
        <end position="18"/>
    </location>
</feature>
<dbReference type="OrthoDB" id="5969783at2759"/>
<dbReference type="GO" id="GO:0034703">
    <property type="term" value="C:cation channel complex"/>
    <property type="evidence" value="ECO:0007669"/>
    <property type="project" value="TreeGrafter"/>
</dbReference>
<dbReference type="SMART" id="SM00248">
    <property type="entry name" value="ANK"/>
    <property type="match status" value="7"/>
</dbReference>
<feature type="repeat" description="ANK" evidence="5">
    <location>
        <begin position="1110"/>
        <end position="1137"/>
    </location>
</feature>
<dbReference type="SMART" id="SM01420">
    <property type="entry name" value="TRP_2"/>
    <property type="match status" value="3"/>
</dbReference>
<name>A0A2B4SCH5_STYPI</name>
<feature type="compositionally biased region" description="Basic and acidic residues" evidence="6">
    <location>
        <begin position="1947"/>
        <end position="1956"/>
    </location>
</feature>
<feature type="transmembrane region" description="Helical" evidence="7">
    <location>
        <begin position="757"/>
        <end position="776"/>
    </location>
</feature>
<dbReference type="PANTHER" id="PTHR10117:SF54">
    <property type="entry name" value="TRANSIENT RECEPTOR POTENTIAL-GAMMA PROTEIN"/>
    <property type="match status" value="1"/>
</dbReference>
<feature type="transmembrane region" description="Helical" evidence="7">
    <location>
        <begin position="1460"/>
        <end position="1477"/>
    </location>
</feature>
<feature type="compositionally biased region" description="Polar residues" evidence="6">
    <location>
        <begin position="435"/>
        <end position="456"/>
    </location>
</feature>
<dbReference type="Gene3D" id="1.25.40.20">
    <property type="entry name" value="Ankyrin repeat-containing domain"/>
    <property type="match status" value="3"/>
</dbReference>
<gene>
    <name evidence="9" type="primary">Trpc6</name>
    <name evidence="9" type="ORF">AWC38_SpisGene8828</name>
</gene>
<feature type="transmembrane region" description="Helical" evidence="7">
    <location>
        <begin position="1591"/>
        <end position="1609"/>
    </location>
</feature>
<keyword evidence="5" id="KW-0040">ANK repeat</keyword>
<evidence type="ECO:0000256" key="5">
    <source>
        <dbReference type="PROSITE-ProRule" id="PRU00023"/>
    </source>
</evidence>
<feature type="transmembrane region" description="Helical" evidence="7">
    <location>
        <begin position="1398"/>
        <end position="1418"/>
    </location>
</feature>
<feature type="transmembrane region" description="Helical" evidence="7">
    <location>
        <begin position="1781"/>
        <end position="1803"/>
    </location>
</feature>
<feature type="domain" description="JmjC" evidence="8">
    <location>
        <begin position="1492"/>
        <end position="1761"/>
    </location>
</feature>
<dbReference type="Pfam" id="PF13621">
    <property type="entry name" value="Cupin_8"/>
    <property type="match status" value="1"/>
</dbReference>
<comment type="caution">
    <text evidence="9">The sequence shown here is derived from an EMBL/GenBank/DDBJ whole genome shotgun (WGS) entry which is preliminary data.</text>
</comment>
<dbReference type="GO" id="GO:0051480">
    <property type="term" value="P:regulation of cytosolic calcium ion concentration"/>
    <property type="evidence" value="ECO:0007669"/>
    <property type="project" value="TreeGrafter"/>
</dbReference>
<evidence type="ECO:0000256" key="2">
    <source>
        <dbReference type="ARBA" id="ARBA00022737"/>
    </source>
</evidence>
<feature type="region of interest" description="Disordered" evidence="6">
    <location>
        <begin position="1937"/>
        <end position="1956"/>
    </location>
</feature>
<dbReference type="GO" id="GO:0070679">
    <property type="term" value="F:inositol 1,4,5 trisphosphate binding"/>
    <property type="evidence" value="ECO:0007669"/>
    <property type="project" value="TreeGrafter"/>
</dbReference>
<feature type="transmembrane region" description="Helical" evidence="7">
    <location>
        <begin position="1740"/>
        <end position="1761"/>
    </location>
</feature>
<dbReference type="PRINTS" id="PR01097">
    <property type="entry name" value="TRNSRECEPTRP"/>
</dbReference>
<accession>A0A2B4SCH5</accession>
<dbReference type="EMBL" id="LSMT01000124">
    <property type="protein sequence ID" value="PFX26520.1"/>
    <property type="molecule type" value="Genomic_DNA"/>
</dbReference>
<dbReference type="Proteomes" id="UP000225706">
    <property type="component" value="Unassembled WGS sequence"/>
</dbReference>
<dbReference type="Pfam" id="PF12796">
    <property type="entry name" value="Ank_2"/>
    <property type="match status" value="1"/>
</dbReference>
<dbReference type="SUPFAM" id="SSF51197">
    <property type="entry name" value="Clavaminate synthase-like"/>
    <property type="match status" value="1"/>
</dbReference>
<feature type="transmembrane region" description="Helical" evidence="7">
    <location>
        <begin position="796"/>
        <end position="817"/>
    </location>
</feature>
<keyword evidence="3" id="KW-0406">Ion transport</keyword>
<dbReference type="InterPro" id="IPR041667">
    <property type="entry name" value="Cupin_8"/>
</dbReference>
<dbReference type="InterPro" id="IPR003347">
    <property type="entry name" value="JmjC_dom"/>
</dbReference>
<keyword evidence="9" id="KW-0675">Receptor</keyword>
<dbReference type="Gene3D" id="2.60.120.10">
    <property type="entry name" value="Jelly Rolls"/>
    <property type="match status" value="1"/>
</dbReference>
<keyword evidence="4" id="KW-0407">Ion channel</keyword>
<keyword evidence="2" id="KW-0677">Repeat</keyword>
<feature type="region of interest" description="Disordered" evidence="6">
    <location>
        <begin position="435"/>
        <end position="459"/>
    </location>
</feature>
<dbReference type="GO" id="GO:0005886">
    <property type="term" value="C:plasma membrane"/>
    <property type="evidence" value="ECO:0007669"/>
    <property type="project" value="TreeGrafter"/>
</dbReference>
<dbReference type="InterPro" id="IPR002153">
    <property type="entry name" value="TRPC_channel"/>
</dbReference>
<dbReference type="Pfam" id="PF08344">
    <property type="entry name" value="TRP_2"/>
    <property type="match status" value="2"/>
</dbReference>
<dbReference type="PROSITE" id="PS50297">
    <property type="entry name" value="ANK_REP_REGION"/>
    <property type="match status" value="2"/>
</dbReference>
<evidence type="ECO:0000256" key="3">
    <source>
        <dbReference type="ARBA" id="ARBA00023065"/>
    </source>
</evidence>
<keyword evidence="7" id="KW-0472">Membrane</keyword>
<feature type="repeat" description="ANK" evidence="5">
    <location>
        <begin position="1188"/>
        <end position="1220"/>
    </location>
</feature>
<dbReference type="InterPro" id="IPR002110">
    <property type="entry name" value="Ankyrin_rpt"/>
</dbReference>
<dbReference type="InterPro" id="IPR013555">
    <property type="entry name" value="TRP_dom"/>
</dbReference>
<keyword evidence="1" id="KW-0813">Transport</keyword>
<organism evidence="9 10">
    <name type="scientific">Stylophora pistillata</name>
    <name type="common">Smooth cauliflower coral</name>
    <dbReference type="NCBI Taxonomy" id="50429"/>
    <lineage>
        <taxon>Eukaryota</taxon>
        <taxon>Metazoa</taxon>
        <taxon>Cnidaria</taxon>
        <taxon>Anthozoa</taxon>
        <taxon>Hexacorallia</taxon>
        <taxon>Scleractinia</taxon>
        <taxon>Astrocoeniina</taxon>
        <taxon>Pocilloporidae</taxon>
        <taxon>Stylophora</taxon>
    </lineage>
</organism>
<feature type="transmembrane region" description="Helical" evidence="7">
    <location>
        <begin position="1434"/>
        <end position="1453"/>
    </location>
</feature>
<protein>
    <submittedName>
        <fullName evidence="9">Short transient receptor potential channel 6</fullName>
    </submittedName>
</protein>
<feature type="transmembrane region" description="Helical" evidence="7">
    <location>
        <begin position="1544"/>
        <end position="1565"/>
    </location>
</feature>
<proteinExistence type="predicted"/>
<dbReference type="PROSITE" id="PS51184">
    <property type="entry name" value="JMJC"/>
    <property type="match status" value="1"/>
</dbReference>
<keyword evidence="10" id="KW-1185">Reference proteome</keyword>
<evidence type="ECO:0000256" key="1">
    <source>
        <dbReference type="ARBA" id="ARBA00022448"/>
    </source>
</evidence>
<keyword evidence="7" id="KW-0812">Transmembrane</keyword>
<evidence type="ECO:0000256" key="6">
    <source>
        <dbReference type="SAM" id="MobiDB-lite"/>
    </source>
</evidence>
<evidence type="ECO:0000313" key="9">
    <source>
        <dbReference type="EMBL" id="PFX26520.1"/>
    </source>
</evidence>
<dbReference type="GO" id="GO:0015279">
    <property type="term" value="F:store-operated calcium channel activity"/>
    <property type="evidence" value="ECO:0007669"/>
    <property type="project" value="TreeGrafter"/>
</dbReference>
<evidence type="ECO:0000313" key="10">
    <source>
        <dbReference type="Proteomes" id="UP000225706"/>
    </source>
</evidence>
<feature type="transmembrane region" description="Helical" evidence="7">
    <location>
        <begin position="869"/>
        <end position="887"/>
    </location>
</feature>
<reference evidence="10" key="1">
    <citation type="journal article" date="2017" name="bioRxiv">
        <title>Comparative analysis of the genomes of Stylophora pistillata and Acropora digitifera provides evidence for extensive differences between species of corals.</title>
        <authorList>
            <person name="Voolstra C.R."/>
            <person name="Li Y."/>
            <person name="Liew Y.J."/>
            <person name="Baumgarten S."/>
            <person name="Zoccola D."/>
            <person name="Flot J.-F."/>
            <person name="Tambutte S."/>
            <person name="Allemand D."/>
            <person name="Aranda M."/>
        </authorList>
    </citation>
    <scope>NUCLEOTIDE SEQUENCE [LARGE SCALE GENOMIC DNA]</scope>
</reference>
<keyword evidence="7" id="KW-1133">Transmembrane helix</keyword>
<dbReference type="SUPFAM" id="SSF48403">
    <property type="entry name" value="Ankyrin repeat"/>
    <property type="match status" value="1"/>
</dbReference>
<feature type="transmembrane region" description="Helical" evidence="7">
    <location>
        <begin position="1497"/>
        <end position="1523"/>
    </location>
</feature>
<dbReference type="InterPro" id="IPR036770">
    <property type="entry name" value="Ankyrin_rpt-contain_sf"/>
</dbReference>
<dbReference type="PROSITE" id="PS50088">
    <property type="entry name" value="ANK_REPEAT"/>
    <property type="match status" value="2"/>
</dbReference>
<evidence type="ECO:0000259" key="8">
    <source>
        <dbReference type="PROSITE" id="PS51184"/>
    </source>
</evidence>
<dbReference type="PANTHER" id="PTHR10117">
    <property type="entry name" value="TRANSIENT RECEPTOR POTENTIAL CHANNEL"/>
    <property type="match status" value="1"/>
</dbReference>
<sequence length="1956" mass="223376">MSTVPRSSTTVQQLSNSGDKVKEKEQRKFLNAVRNGDIEGVSTPDSNINCVNVSGETALQLAVKNDLHDIGENRAEVASALQQAVDKDSVELVRKLLDFVKDTENRSAGPSNVPSEQQTSQVRFDSIDVPLMMATHNDNQEIMKLFLEKGFTIEEPPFHDRSCECEEWKCLGKRVKASLYRLQIYRALASPVYLFMSYLLDKSSNQFVEKQGMASSKDPIVRALSLNRRLNSLVDTEYEFKADYKQLSNNCEEFAVALLAKCRTEEEISSVMKAPVDDQGQHEEVRRRPEAQKLSVLDFAIDNGNEKLSTVELTVAENKSRLGVRCRGYIHIAVDRRSVAPTGKKSASSEKRALYLTILEPCYAVEDDADIQWKFSRTRMWMSYMDEGSVMPPPVNLISRRHLVFLYCKKFMRREVMGRLIERYLSTFEKKPCQSDDSQLTAEQGTGAAQSLSQPEGETRVEIHHQGNDIPQRPEKDVDAAVRGRLASTSLLDVLEATMPEMNLSEEEQFFFEAVRRGDLLQVREFFTKKSTSLESEEATREAEVGNFALNLAAQQDNYDLVKFFLSMGYRIEEPHPRSCACEGCNGMGSLEKALYRLNGYRALASPVYLSLSYLADCERQEVSPAEYASTKDPVYQAFVLNGKLELLAREEYEFKKDYSNLSTRCEEYAVALLNLCRNMTEIACVMTMPSIEGMAHVRVRTANEAAKKLSVLNFAIKNKNERKLATPLAKFIRHTGSFCWFLFILVLSSVQDRLGISLLEISWIDILTAMWVLGLTFEEMKEFYRQGRERYFAQWWNIVTILMLLFFLLAGTFWLLGSSALLVKDGNFSFSFSAGLRKLFWALFDKTDLEAFEFESSTFYITQTTGETLFAIFNIVAILISLNMLIAMMSNSFQQIADDADIQWKFSRTGMWMQYVDKGSVLPPPFNLLPNRKHFVELCRRIKNWIKPQKKERYDDLDSSEGDEERDEDMIEREKILKLLIDRYFCNSRQARDRLILTTAPKAFGSGVQNKSIAATDPFPNPGEERKPKMLGWLSTALNVEEITNGGEVVFSPQLCSSPSIEEEEMDVLATSMSADEESLFVAVRSGNKKAVQDLLSTKRVDVNRRNANGETVLQIAVEEEALDIMQTLLKNNAEIGSALFQAVRNNSLQCVRILVAYDKSRKSFGAKSLENFSTKGGGKCLGKFDEFLTPLGLAVLNGNYEIVEFLVSKGYKVEDPATQKSQDFSEQYERESMIRLKNSVVKLNTYRALASPLYISQLFLHESKSLSSRKAEHSASDPLFRSIVLKRKLKKLSFSEGEFRDDYRALSAQCENFAIRLLDECRNLEEIAAVMDMPELDKMEEDLYLRNKEQQLRVLNLAIKYQNIKFIAHPYSQVMLNSVVYKGTSGWQQMRFPLKLFLVILYALFMPLCMLVYLLTPTNSLTKKLEIPLMKLMSQVSSVMWFLVLITLSAFQDYYESSLRLSAMNVIIGIWVIGMTVQEVKQALHQGKERYFSEWWHLAVIPMIISYIIAAVLWIVGYAYIASDSGEWTVHVRELLGSTSLTPYHLLLLSNSFYSFAVVLTFFEASHTLQVNSTLGPLHLSLMNMGKDILKFFLLFALNVCAFALAMRKLYSQYVQSTTAHVDMENNSTTTHAFESGTKQLFIYEPHDNMRLYEAHIQEAKLDYNPTNKKFRRKKLLESTSMVMSPVDILKPDYQRFPKFKEAQALNCTINEGDVLFMPSFWWHEVQSYPSKEEPRNVAVNFCIDGVVSTLFWALFGHVEISTFDTNENAMITQVTGNLLFATYSLASVLVAMNLLIAMLSNTFKKVSEEKDIKFKFARTRVWMYYVSRISPLPPPFNLFPVEKIALGIRRLVTRCTSMGECLVCNEKQESSPKTKTSERRRRMVIKNLIHRYFAVNGKTQKEDAVEDYPPPEELQCKLMEVTNTLQNIQTAIKRFRQQTPTENNKNEKTESIE</sequence>
<feature type="region of interest" description="Disordered" evidence="6">
    <location>
        <begin position="1"/>
        <end position="23"/>
    </location>
</feature>
<evidence type="ECO:0000256" key="7">
    <source>
        <dbReference type="SAM" id="Phobius"/>
    </source>
</evidence>
<evidence type="ECO:0000256" key="4">
    <source>
        <dbReference type="ARBA" id="ARBA00023303"/>
    </source>
</evidence>
<dbReference type="InterPro" id="IPR014710">
    <property type="entry name" value="RmlC-like_jellyroll"/>
</dbReference>